<dbReference type="GO" id="GO:0009338">
    <property type="term" value="C:exodeoxyribonuclease V complex"/>
    <property type="evidence" value="ECO:0007669"/>
    <property type="project" value="TreeGrafter"/>
</dbReference>
<dbReference type="InterPro" id="IPR014862">
    <property type="entry name" value="TrwC"/>
</dbReference>
<evidence type="ECO:0000259" key="4">
    <source>
        <dbReference type="Pfam" id="PF08751"/>
    </source>
</evidence>
<dbReference type="AlphaFoldDB" id="A0A917UX04"/>
<feature type="region of interest" description="Disordered" evidence="3">
    <location>
        <begin position="1170"/>
        <end position="1201"/>
    </location>
</feature>
<dbReference type="InterPro" id="IPR027417">
    <property type="entry name" value="P-loop_NTPase"/>
</dbReference>
<keyword evidence="7" id="KW-1185">Reference proteome</keyword>
<evidence type="ECO:0000259" key="5">
    <source>
        <dbReference type="Pfam" id="PF13538"/>
    </source>
</evidence>
<dbReference type="GO" id="GO:0005524">
    <property type="term" value="F:ATP binding"/>
    <property type="evidence" value="ECO:0007669"/>
    <property type="project" value="UniProtKB-KW"/>
</dbReference>
<dbReference type="GO" id="GO:0006310">
    <property type="term" value="P:DNA recombination"/>
    <property type="evidence" value="ECO:0007669"/>
    <property type="project" value="TreeGrafter"/>
</dbReference>
<dbReference type="Pfam" id="PF08751">
    <property type="entry name" value="TrwC"/>
    <property type="match status" value="1"/>
</dbReference>
<accession>A0A917UX04</accession>
<proteinExistence type="predicted"/>
<dbReference type="EMBL" id="BMMD01000026">
    <property type="protein sequence ID" value="GGJ91982.1"/>
    <property type="molecule type" value="Genomic_DNA"/>
</dbReference>
<comment type="caution">
    <text evidence="6">The sequence shown here is derived from an EMBL/GenBank/DDBJ whole genome shotgun (WGS) entry which is preliminary data.</text>
</comment>
<dbReference type="Proteomes" id="UP000636956">
    <property type="component" value="Unassembled WGS sequence"/>
</dbReference>
<dbReference type="Pfam" id="PF13538">
    <property type="entry name" value="UvrD_C_2"/>
    <property type="match status" value="1"/>
</dbReference>
<dbReference type="InterPro" id="IPR027785">
    <property type="entry name" value="UvrD-like_helicase_C"/>
</dbReference>
<evidence type="ECO:0000256" key="1">
    <source>
        <dbReference type="ARBA" id="ARBA00022741"/>
    </source>
</evidence>
<evidence type="ECO:0000256" key="2">
    <source>
        <dbReference type="ARBA" id="ARBA00022840"/>
    </source>
</evidence>
<protein>
    <submittedName>
        <fullName evidence="6">TraA/ATP-dependent exoDNAse/relaxase</fullName>
    </submittedName>
</protein>
<dbReference type="NCBIfam" id="NF041492">
    <property type="entry name" value="MobF"/>
    <property type="match status" value="1"/>
</dbReference>
<name>A0A917UX04_9MICO</name>
<keyword evidence="1" id="KW-0547">Nucleotide-binding</keyword>
<dbReference type="InterPro" id="IPR050534">
    <property type="entry name" value="Coronavir_polyprotein_1ab"/>
</dbReference>
<dbReference type="GO" id="GO:0017116">
    <property type="term" value="F:single-stranded DNA helicase activity"/>
    <property type="evidence" value="ECO:0007669"/>
    <property type="project" value="TreeGrafter"/>
</dbReference>
<dbReference type="SUPFAM" id="SSF52540">
    <property type="entry name" value="P-loop containing nucleoside triphosphate hydrolases"/>
    <property type="match status" value="2"/>
</dbReference>
<dbReference type="CDD" id="cd18809">
    <property type="entry name" value="SF1_C_RecD"/>
    <property type="match status" value="1"/>
</dbReference>
<reference evidence="6" key="2">
    <citation type="submission" date="2020-09" db="EMBL/GenBank/DDBJ databases">
        <authorList>
            <person name="Sun Q."/>
            <person name="Zhou Y."/>
        </authorList>
    </citation>
    <scope>NUCLEOTIDE SEQUENCE</scope>
    <source>
        <strain evidence="6">CGMCC 1.8984</strain>
    </source>
</reference>
<evidence type="ECO:0000313" key="6">
    <source>
        <dbReference type="EMBL" id="GGJ91982.1"/>
    </source>
</evidence>
<dbReference type="Gene3D" id="3.40.50.300">
    <property type="entry name" value="P-loop containing nucleotide triphosphate hydrolases"/>
    <property type="match status" value="2"/>
</dbReference>
<gene>
    <name evidence="6" type="ORF">GCM10011372_33030</name>
</gene>
<evidence type="ECO:0000256" key="3">
    <source>
        <dbReference type="SAM" id="MobiDB-lite"/>
    </source>
</evidence>
<reference evidence="6" key="1">
    <citation type="journal article" date="2014" name="Int. J. Syst. Evol. Microbiol.">
        <title>Complete genome sequence of Corynebacterium casei LMG S-19264T (=DSM 44701T), isolated from a smear-ripened cheese.</title>
        <authorList>
            <consortium name="US DOE Joint Genome Institute (JGI-PGF)"/>
            <person name="Walter F."/>
            <person name="Albersmeier A."/>
            <person name="Kalinowski J."/>
            <person name="Ruckert C."/>
        </authorList>
    </citation>
    <scope>NUCLEOTIDE SEQUENCE</scope>
    <source>
        <strain evidence="6">CGMCC 1.8984</strain>
    </source>
</reference>
<keyword evidence="2" id="KW-0067">ATP-binding</keyword>
<dbReference type="PANTHER" id="PTHR43788:SF6">
    <property type="entry name" value="DNA HELICASE B"/>
    <property type="match status" value="1"/>
</dbReference>
<dbReference type="PANTHER" id="PTHR43788">
    <property type="entry name" value="DNA2/NAM7 HELICASE FAMILY MEMBER"/>
    <property type="match status" value="1"/>
</dbReference>
<dbReference type="SUPFAM" id="SSF55464">
    <property type="entry name" value="Origin of replication-binding domain, RBD-like"/>
    <property type="match status" value="1"/>
</dbReference>
<feature type="domain" description="TrwC relaxase" evidence="4">
    <location>
        <begin position="9"/>
        <end position="369"/>
    </location>
</feature>
<dbReference type="Pfam" id="PF13604">
    <property type="entry name" value="AAA_30"/>
    <property type="match status" value="1"/>
</dbReference>
<organism evidence="6 7">
    <name type="scientific">Agromyces bauzanensis</name>
    <dbReference type="NCBI Taxonomy" id="1308924"/>
    <lineage>
        <taxon>Bacteria</taxon>
        <taxon>Bacillati</taxon>
        <taxon>Actinomycetota</taxon>
        <taxon>Actinomycetes</taxon>
        <taxon>Micrococcales</taxon>
        <taxon>Microbacteriaceae</taxon>
        <taxon>Agromyces</taxon>
    </lineage>
</organism>
<sequence>MTIRVMSVGRGYEYLLRTVAAGDGDRDLGTPLTRYYTAEGTPPGTWLGSGLAGLASVDAGQVRDGEVVTEEHLARLLGSGLDPVTGMKLGAAYPALQPPARRIAARVARLDASLDDATRTQQVAQITAQERARPARTPVAGFDLTFSPPKSLSALWGVADAGTQALVAQAHHAAMRDTLGLLERTVAATRVGHGGVASMPVQGIIATAFDHYDSRAGDPQLHTHVVVSNKVQGVDGKWRTLDSRTLHRATVALSASYNAFLADHATRLLGVSWVPVERRSSQFTGWEIDGVPQRLHDEFSRRTLGVDGGKGIEDAARRLIAEYRSKHGRSPSQVVEAKLRQQATLETRPDKELHSLAELTADWRQRATAVLGEDATTWARELLAHLPADAILRADDLPLDQVHDLAAVVLMEVGNRRAIWGRWNLHAEAARQTMGLRFATADDREAVIRGVVERAESESVRLTPEYDRLVPGRFVNPADGTHWFERPDAVAYTSRDVLDAETRLLEHAADTTGTRLPLRLVHRHTSRPIRGVTLADDQAAAILTLATSGRVLDVLVGPAGTGKTTALRALHRAWTATHGKDSVIGLAPSAAAADVLGQELGVQTENTTKFLYEHRHGRWDLRRGQLVLVDEASLAGTLALDRITSHAASVGAKVVLIGDHGQLSAVETGGAFGMLARTRDDVAELTDVRRFSAAWEKTASLGLRHGDTAALTAYDEHGRVHDGDQDAMLDAVYQAWRIDRDAGLRSVMIAATGQTVAELNQRARTDLGAAGRVQESGVALHDGTTAGVGDVIVTRLNERRLTSGSAGWVKNGDRWTVTRRFEDGSLAVRRLGKNDAPHGTAVVLPAWYVAESVELGYATTVHRAQGSTVDTAHALIDPQAANRELLYVALTRGRDGNHAYVIDSPDENTERHHDLFAPDTATERLAAVLAHSDADKSATETMRLAVDEHASLTTLLAEYATISQYAQEDRWVSVIGDAPLPDAVLDDVFTSGYCPALETTLRRAESHGYEPERVLADAARVLDGFQPAEGKEPADPAVLIARVIDRLAAEPRRGTNRPGPARVAGLLPRPVGPMGEDMRAALVQRQQLIERAAQELAIADFEAGAAWTKRLGTPSRDPRDQAAWFRRATTIRLYRERYGITGPSPLGNPDQVKGLEQAYEYRAARAAYDRARVRRRPAGDSGHRPHESQHRARTRDRTLIA</sequence>
<evidence type="ECO:0000313" key="7">
    <source>
        <dbReference type="Proteomes" id="UP000636956"/>
    </source>
</evidence>
<feature type="domain" description="UvrD-like helicase C-terminal" evidence="5">
    <location>
        <begin position="856"/>
        <end position="894"/>
    </location>
</feature>
<feature type="region of interest" description="Disordered" evidence="3">
    <location>
        <begin position="1051"/>
        <end position="1070"/>
    </location>
</feature>